<evidence type="ECO:0000313" key="3">
    <source>
        <dbReference type="Proteomes" id="UP000297753"/>
    </source>
</evidence>
<gene>
    <name evidence="2" type="ORF">ELS82_25960</name>
</gene>
<dbReference type="OrthoDB" id="9768183at2"/>
<reference evidence="2 3" key="1">
    <citation type="submission" date="2019-01" db="EMBL/GenBank/DDBJ databases">
        <title>Vibrio BEI176 sp. nov, a marine bacterium isolated from China: eastern marignal seas.</title>
        <authorList>
            <person name="Li B."/>
        </authorList>
    </citation>
    <scope>NUCLEOTIDE SEQUENCE [LARGE SCALE GENOMIC DNA]</scope>
    <source>
        <strain evidence="2 3">BEI176</strain>
    </source>
</reference>
<sequence>MMHTHPSQFHRFPKIVAIAAGLILSSQATFAQDLPAGADAALHAQVPEAYKDGIVAVYDPQYPPSYFIDDKGEMVGYVL</sequence>
<dbReference type="Proteomes" id="UP000297753">
    <property type="component" value="Unassembled WGS sequence"/>
</dbReference>
<keyword evidence="3" id="KW-1185">Reference proteome</keyword>
<feature type="signal peptide" evidence="1">
    <location>
        <begin position="1"/>
        <end position="31"/>
    </location>
</feature>
<proteinExistence type="predicted"/>
<feature type="non-terminal residue" evidence="2">
    <location>
        <position position="79"/>
    </location>
</feature>
<accession>A0A4Y8W914</accession>
<protein>
    <submittedName>
        <fullName evidence="2">Uncharacterized protein</fullName>
    </submittedName>
</protein>
<dbReference type="AlphaFoldDB" id="A0A4Y8W914"/>
<name>A0A4Y8W914_9VIBR</name>
<comment type="caution">
    <text evidence="2">The sequence shown here is derived from an EMBL/GenBank/DDBJ whole genome shotgun (WGS) entry which is preliminary data.</text>
</comment>
<dbReference type="EMBL" id="SATR01000368">
    <property type="protein sequence ID" value="TFH88811.1"/>
    <property type="molecule type" value="Genomic_DNA"/>
</dbReference>
<dbReference type="RefSeq" id="WP_134837861.1">
    <property type="nucleotide sequence ID" value="NZ_SATR01000368.1"/>
</dbReference>
<feature type="chain" id="PRO_5021395471" evidence="1">
    <location>
        <begin position="32"/>
        <end position="79"/>
    </location>
</feature>
<evidence type="ECO:0000313" key="2">
    <source>
        <dbReference type="EMBL" id="TFH88811.1"/>
    </source>
</evidence>
<evidence type="ECO:0000256" key="1">
    <source>
        <dbReference type="SAM" id="SignalP"/>
    </source>
</evidence>
<keyword evidence="1" id="KW-0732">Signal</keyword>
<organism evidence="2 3">
    <name type="scientific">Vibrio ouci</name>
    <dbReference type="NCBI Taxonomy" id="2499078"/>
    <lineage>
        <taxon>Bacteria</taxon>
        <taxon>Pseudomonadati</taxon>
        <taxon>Pseudomonadota</taxon>
        <taxon>Gammaproteobacteria</taxon>
        <taxon>Vibrionales</taxon>
        <taxon>Vibrionaceae</taxon>
        <taxon>Vibrio</taxon>
    </lineage>
</organism>